<proteinExistence type="predicted"/>
<evidence type="ECO:0000256" key="4">
    <source>
        <dbReference type="ARBA" id="ARBA00023242"/>
    </source>
</evidence>
<sequence length="102" mass="12005">MAQKIVLQHWLEAIDPCHRYDHNLHLYYDILCASSSCKPFFYWLDVGKGRDLHHQKCPRSKLNSQLIMYLGPDGTVAPMELDGVIRLDWVWMGWMDSLLMLK</sequence>
<accession>A0A3L6DWY1</accession>
<comment type="subcellular location">
    <subcellularLocation>
        <location evidence="2">Cytoplasm</location>
    </subcellularLocation>
    <subcellularLocation>
        <location evidence="1">Nucleus</location>
    </subcellularLocation>
</comment>
<comment type="caution">
    <text evidence="5">The sequence shown here is derived from an EMBL/GenBank/DDBJ whole genome shotgun (WGS) entry which is preliminary data.</text>
</comment>
<dbReference type="EMBL" id="NCVQ01000009">
    <property type="protein sequence ID" value="PWZ12121.1"/>
    <property type="molecule type" value="Genomic_DNA"/>
</dbReference>
<organism evidence="5 6">
    <name type="scientific">Zea mays</name>
    <name type="common">Maize</name>
    <dbReference type="NCBI Taxonomy" id="4577"/>
    <lineage>
        <taxon>Eukaryota</taxon>
        <taxon>Viridiplantae</taxon>
        <taxon>Streptophyta</taxon>
        <taxon>Embryophyta</taxon>
        <taxon>Tracheophyta</taxon>
        <taxon>Spermatophyta</taxon>
        <taxon>Magnoliopsida</taxon>
        <taxon>Liliopsida</taxon>
        <taxon>Poales</taxon>
        <taxon>Poaceae</taxon>
        <taxon>PACMAD clade</taxon>
        <taxon>Panicoideae</taxon>
        <taxon>Andropogonodae</taxon>
        <taxon>Andropogoneae</taxon>
        <taxon>Tripsacinae</taxon>
        <taxon>Zea</taxon>
    </lineage>
</organism>
<dbReference type="Proteomes" id="UP000251960">
    <property type="component" value="Chromosome 8"/>
</dbReference>
<keyword evidence="3" id="KW-0963">Cytoplasm</keyword>
<dbReference type="GO" id="GO:0005737">
    <property type="term" value="C:cytoplasm"/>
    <property type="evidence" value="ECO:0007669"/>
    <property type="project" value="UniProtKB-SubCell"/>
</dbReference>
<name>A0A3L6DWY1_MAIZE</name>
<evidence type="ECO:0000256" key="1">
    <source>
        <dbReference type="ARBA" id="ARBA00004123"/>
    </source>
</evidence>
<dbReference type="PANTHER" id="PTHR31250">
    <property type="entry name" value="IQ DOMAIN-CONTAINING PROTEIN IQM3"/>
    <property type="match status" value="1"/>
</dbReference>
<dbReference type="GO" id="GO:0005634">
    <property type="term" value="C:nucleus"/>
    <property type="evidence" value="ECO:0007669"/>
    <property type="project" value="UniProtKB-SubCell"/>
</dbReference>
<dbReference type="PANTHER" id="PTHR31250:SF67">
    <property type="entry name" value="CALMODULIN-BINDING PROTEIN"/>
    <property type="match status" value="1"/>
</dbReference>
<dbReference type="AlphaFoldDB" id="A0A3L6DWY1"/>
<evidence type="ECO:0000256" key="3">
    <source>
        <dbReference type="ARBA" id="ARBA00022490"/>
    </source>
</evidence>
<dbReference type="InterPro" id="IPR044159">
    <property type="entry name" value="IQM"/>
</dbReference>
<gene>
    <name evidence="5" type="primary">IQM1_0</name>
    <name evidence="5" type="ORF">Zm00014a_043059</name>
</gene>
<keyword evidence="4" id="KW-0539">Nucleus</keyword>
<evidence type="ECO:0000256" key="2">
    <source>
        <dbReference type="ARBA" id="ARBA00004496"/>
    </source>
</evidence>
<protein>
    <submittedName>
        <fullName evidence="5">IQ domain-containing protein IQM1</fullName>
    </submittedName>
</protein>
<reference evidence="5 6" key="1">
    <citation type="journal article" date="2018" name="Nat. Genet.">
        <title>Extensive intraspecific gene order and gene structural variations between Mo17 and other maize genomes.</title>
        <authorList>
            <person name="Sun S."/>
            <person name="Zhou Y."/>
            <person name="Chen J."/>
            <person name="Shi J."/>
            <person name="Zhao H."/>
            <person name="Zhao H."/>
            <person name="Song W."/>
            <person name="Zhang M."/>
            <person name="Cui Y."/>
            <person name="Dong X."/>
            <person name="Liu H."/>
            <person name="Ma X."/>
            <person name="Jiao Y."/>
            <person name="Wang B."/>
            <person name="Wei X."/>
            <person name="Stein J.C."/>
            <person name="Glaubitz J.C."/>
            <person name="Lu F."/>
            <person name="Yu G."/>
            <person name="Liang C."/>
            <person name="Fengler K."/>
            <person name="Li B."/>
            <person name="Rafalski A."/>
            <person name="Schnable P.S."/>
            <person name="Ware D.H."/>
            <person name="Buckler E.S."/>
            <person name="Lai J."/>
        </authorList>
    </citation>
    <scope>NUCLEOTIDE SEQUENCE [LARGE SCALE GENOMIC DNA]</scope>
    <source>
        <strain evidence="6">cv. Missouri 17</strain>
        <tissue evidence="5">Seedling</tissue>
    </source>
</reference>
<evidence type="ECO:0000313" key="5">
    <source>
        <dbReference type="EMBL" id="PWZ12121.1"/>
    </source>
</evidence>
<evidence type="ECO:0000313" key="6">
    <source>
        <dbReference type="Proteomes" id="UP000251960"/>
    </source>
</evidence>